<reference evidence="2 3" key="1">
    <citation type="journal article" date="2012" name="J. Bacteriol.">
        <title>Complete Genome Sequence of Burkholderia sp. Strain GG4, a Betaproteobacterium That Reduces 3-Oxo-N-Acylhomoserine Lactones and Produces Different N-Acylhomoserine Lactones.</title>
        <authorList>
            <person name="Hong K.W."/>
            <person name="Koh C.L."/>
            <person name="Sam C.K."/>
            <person name="Yin W.F."/>
            <person name="Chan K.G."/>
        </authorList>
    </citation>
    <scope>NUCLEOTIDE SEQUENCE [LARGE SCALE GENOMIC DNA]</scope>
    <source>
        <strain evidence="2 3">GG4</strain>
    </source>
</reference>
<protein>
    <submittedName>
        <fullName evidence="2">Uncharacterized protein</fullName>
    </submittedName>
</protein>
<evidence type="ECO:0000313" key="3">
    <source>
        <dbReference type="Proteomes" id="UP000032866"/>
    </source>
</evidence>
<keyword evidence="1" id="KW-0472">Membrane</keyword>
<dbReference type="RefSeq" id="WP_014899614.1">
    <property type="nucleotide sequence ID" value="NC_018514.1"/>
</dbReference>
<evidence type="ECO:0000313" key="2">
    <source>
        <dbReference type="EMBL" id="AFQ50847.1"/>
    </source>
</evidence>
<dbReference type="KEGG" id="bct:GEM_4457"/>
<keyword evidence="1" id="KW-1133">Transmembrane helix</keyword>
<name>A0A9W3K4K2_BURCE</name>
<organism evidence="2 3">
    <name type="scientific">Burkholderia cepacia GG4</name>
    <dbReference type="NCBI Taxonomy" id="1009846"/>
    <lineage>
        <taxon>Bacteria</taxon>
        <taxon>Pseudomonadati</taxon>
        <taxon>Pseudomonadota</taxon>
        <taxon>Betaproteobacteria</taxon>
        <taxon>Burkholderiales</taxon>
        <taxon>Burkholderiaceae</taxon>
        <taxon>Burkholderia</taxon>
        <taxon>Burkholderia cepacia complex</taxon>
    </lineage>
</organism>
<proteinExistence type="predicted"/>
<dbReference type="Proteomes" id="UP000032866">
    <property type="component" value="Chromosome 2"/>
</dbReference>
<dbReference type="EMBL" id="CP003775">
    <property type="protein sequence ID" value="AFQ50847.1"/>
    <property type="molecule type" value="Genomic_DNA"/>
</dbReference>
<accession>A0A9W3K4K2</accession>
<keyword evidence="1" id="KW-0812">Transmembrane</keyword>
<evidence type="ECO:0000256" key="1">
    <source>
        <dbReference type="SAM" id="Phobius"/>
    </source>
</evidence>
<dbReference type="AlphaFoldDB" id="A0A9W3K4K2"/>
<gene>
    <name evidence="2" type="ORF">GEM_4457</name>
</gene>
<feature type="transmembrane region" description="Helical" evidence="1">
    <location>
        <begin position="16"/>
        <end position="35"/>
    </location>
</feature>
<sequence>MPESWLLLRMTFKPRIVLPAFGAIGVAFVFGTLFSTGRRSSAPYFNWSYMLAVTTLIVFVLLIAADCFNNSRSTGSRAGTRDRVQMKRYVVLTPSRQRVTLDGAAR</sequence>
<feature type="transmembrane region" description="Helical" evidence="1">
    <location>
        <begin position="47"/>
        <end position="68"/>
    </location>
</feature>